<dbReference type="Pfam" id="PF08281">
    <property type="entry name" value="Sigma70_r4_2"/>
    <property type="match status" value="1"/>
</dbReference>
<evidence type="ECO:0000313" key="7">
    <source>
        <dbReference type="EMBL" id="MBB4043403.1"/>
    </source>
</evidence>
<comment type="caution">
    <text evidence="7">The sequence shown here is derived from an EMBL/GenBank/DDBJ whole genome shotgun (WGS) entry which is preliminary data.</text>
</comment>
<dbReference type="PANTHER" id="PTHR43133:SF46">
    <property type="entry name" value="RNA POLYMERASE SIGMA-70 FACTOR ECF SUBFAMILY"/>
    <property type="match status" value="1"/>
</dbReference>
<reference evidence="7" key="1">
    <citation type="submission" date="2020-08" db="EMBL/GenBank/DDBJ databases">
        <title>Genomic Encyclopedia of Type Strains, Phase IV (KMG-IV): sequencing the most valuable type-strain genomes for metagenomic binning, comparative biology and taxonomic classification.</title>
        <authorList>
            <person name="Goeker M."/>
        </authorList>
    </citation>
    <scope>NUCLEOTIDE SEQUENCE [LARGE SCALE GENOMIC DNA]</scope>
    <source>
        <strain evidence="7">DSM 105720</strain>
    </source>
</reference>
<dbReference type="GO" id="GO:0006352">
    <property type="term" value="P:DNA-templated transcription initiation"/>
    <property type="evidence" value="ECO:0007669"/>
    <property type="project" value="InterPro"/>
</dbReference>
<dbReference type="InterPro" id="IPR013324">
    <property type="entry name" value="RNA_pol_sigma_r3/r4-like"/>
</dbReference>
<dbReference type="InterPro" id="IPR039425">
    <property type="entry name" value="RNA_pol_sigma-70-like"/>
</dbReference>
<dbReference type="Proteomes" id="UP000560658">
    <property type="component" value="Unassembled WGS sequence"/>
</dbReference>
<dbReference type="SUPFAM" id="SSF88946">
    <property type="entry name" value="Sigma2 domain of RNA polymerase sigma factors"/>
    <property type="match status" value="1"/>
</dbReference>
<accession>A0A840D4Y4</accession>
<protein>
    <submittedName>
        <fullName evidence="7">RNA polymerase sigma-70 factor (ECF subfamily)</fullName>
    </submittedName>
</protein>
<keyword evidence="4" id="KW-0804">Transcription</keyword>
<dbReference type="GO" id="GO:0016987">
    <property type="term" value="F:sigma factor activity"/>
    <property type="evidence" value="ECO:0007669"/>
    <property type="project" value="UniProtKB-KW"/>
</dbReference>
<organism evidence="7 8">
    <name type="scientific">Bacteroides reticulotermitis</name>
    <dbReference type="NCBI Taxonomy" id="1133319"/>
    <lineage>
        <taxon>Bacteria</taxon>
        <taxon>Pseudomonadati</taxon>
        <taxon>Bacteroidota</taxon>
        <taxon>Bacteroidia</taxon>
        <taxon>Bacteroidales</taxon>
        <taxon>Bacteroidaceae</taxon>
        <taxon>Bacteroides</taxon>
    </lineage>
</organism>
<gene>
    <name evidence="7" type="ORF">GGR06_001170</name>
</gene>
<dbReference type="InterPro" id="IPR013249">
    <property type="entry name" value="RNA_pol_sigma70_r4_t2"/>
</dbReference>
<dbReference type="RefSeq" id="WP_044159183.1">
    <property type="nucleotide sequence ID" value="NZ_JACIER010000003.1"/>
</dbReference>
<dbReference type="InterPro" id="IPR036388">
    <property type="entry name" value="WH-like_DNA-bd_sf"/>
</dbReference>
<evidence type="ECO:0000256" key="2">
    <source>
        <dbReference type="ARBA" id="ARBA00023015"/>
    </source>
</evidence>
<dbReference type="InterPro" id="IPR007627">
    <property type="entry name" value="RNA_pol_sigma70_r2"/>
</dbReference>
<dbReference type="GO" id="GO:0003677">
    <property type="term" value="F:DNA binding"/>
    <property type="evidence" value="ECO:0007669"/>
    <property type="project" value="InterPro"/>
</dbReference>
<keyword evidence="3" id="KW-0731">Sigma factor</keyword>
<dbReference type="InterPro" id="IPR013325">
    <property type="entry name" value="RNA_pol_sigma_r2"/>
</dbReference>
<dbReference type="Gene3D" id="1.10.1740.10">
    <property type="match status" value="1"/>
</dbReference>
<keyword evidence="8" id="KW-1185">Reference proteome</keyword>
<dbReference type="Gene3D" id="1.10.10.10">
    <property type="entry name" value="Winged helix-like DNA-binding domain superfamily/Winged helix DNA-binding domain"/>
    <property type="match status" value="1"/>
</dbReference>
<feature type="domain" description="RNA polymerase sigma-70 region 2" evidence="5">
    <location>
        <begin position="16"/>
        <end position="78"/>
    </location>
</feature>
<evidence type="ECO:0000259" key="6">
    <source>
        <dbReference type="Pfam" id="PF08281"/>
    </source>
</evidence>
<name>A0A840D4Y4_9BACE</name>
<keyword evidence="2" id="KW-0805">Transcription regulation</keyword>
<evidence type="ECO:0000256" key="1">
    <source>
        <dbReference type="ARBA" id="ARBA00010641"/>
    </source>
</evidence>
<evidence type="ECO:0000259" key="5">
    <source>
        <dbReference type="Pfam" id="PF04542"/>
    </source>
</evidence>
<dbReference type="SUPFAM" id="SSF88659">
    <property type="entry name" value="Sigma3 and sigma4 domains of RNA polymerase sigma factors"/>
    <property type="match status" value="1"/>
</dbReference>
<dbReference type="NCBIfam" id="TIGR02937">
    <property type="entry name" value="sigma70-ECF"/>
    <property type="match status" value="1"/>
</dbReference>
<evidence type="ECO:0000256" key="4">
    <source>
        <dbReference type="ARBA" id="ARBA00023163"/>
    </source>
</evidence>
<dbReference type="AlphaFoldDB" id="A0A840D4Y4"/>
<proteinExistence type="inferred from homology"/>
<evidence type="ECO:0000256" key="3">
    <source>
        <dbReference type="ARBA" id="ARBA00023082"/>
    </source>
</evidence>
<sequence>MDRQTNKTTENFDKYYQMYFLQVTRFVAARIPHTYEAEDIAQDVFVRMLDYKELIREDTVKSFLFTIAFNLITDNLRRYYKKQEITSYIYDTVSSVTSQTYNTEEAVLYSDLLYHINRKIASFPLKRRNVYIMSFYKNMSIADIASELSVSYKTVENHLLTSRKMMRVFLKDCV</sequence>
<dbReference type="EMBL" id="JACIER010000003">
    <property type="protein sequence ID" value="MBB4043403.1"/>
    <property type="molecule type" value="Genomic_DNA"/>
</dbReference>
<dbReference type="Pfam" id="PF04542">
    <property type="entry name" value="Sigma70_r2"/>
    <property type="match status" value="1"/>
</dbReference>
<dbReference type="PANTHER" id="PTHR43133">
    <property type="entry name" value="RNA POLYMERASE ECF-TYPE SIGMA FACTO"/>
    <property type="match status" value="1"/>
</dbReference>
<evidence type="ECO:0000313" key="8">
    <source>
        <dbReference type="Proteomes" id="UP000560658"/>
    </source>
</evidence>
<dbReference type="InterPro" id="IPR014284">
    <property type="entry name" value="RNA_pol_sigma-70_dom"/>
</dbReference>
<comment type="similarity">
    <text evidence="1">Belongs to the sigma-70 factor family. ECF subfamily.</text>
</comment>
<feature type="domain" description="RNA polymerase sigma factor 70 region 4 type 2" evidence="6">
    <location>
        <begin position="120"/>
        <end position="165"/>
    </location>
</feature>